<comment type="caution">
    <text evidence="1">The sequence shown here is derived from an EMBL/GenBank/DDBJ whole genome shotgun (WGS) entry which is preliminary data.</text>
</comment>
<protein>
    <submittedName>
        <fullName evidence="1">Uncharacterized protein</fullName>
    </submittedName>
</protein>
<accession>A0ACC2FHB9</accession>
<gene>
    <name evidence="1" type="ORF">DPEC_G00290250</name>
</gene>
<evidence type="ECO:0000313" key="2">
    <source>
        <dbReference type="Proteomes" id="UP001157502"/>
    </source>
</evidence>
<evidence type="ECO:0000313" key="1">
    <source>
        <dbReference type="EMBL" id="KAJ7990760.1"/>
    </source>
</evidence>
<reference evidence="1" key="1">
    <citation type="submission" date="2021-05" db="EMBL/GenBank/DDBJ databases">
        <authorList>
            <person name="Pan Q."/>
            <person name="Jouanno E."/>
            <person name="Zahm M."/>
            <person name="Klopp C."/>
            <person name="Cabau C."/>
            <person name="Louis A."/>
            <person name="Berthelot C."/>
            <person name="Parey E."/>
            <person name="Roest Crollius H."/>
            <person name="Montfort J."/>
            <person name="Robinson-Rechavi M."/>
            <person name="Bouchez O."/>
            <person name="Lampietro C."/>
            <person name="Lopez Roques C."/>
            <person name="Donnadieu C."/>
            <person name="Postlethwait J."/>
            <person name="Bobe J."/>
            <person name="Dillon D."/>
            <person name="Chandos A."/>
            <person name="von Hippel F."/>
            <person name="Guiguen Y."/>
        </authorList>
    </citation>
    <scope>NUCLEOTIDE SEQUENCE</scope>
    <source>
        <strain evidence="1">YG-Jan2019</strain>
    </source>
</reference>
<keyword evidence="2" id="KW-1185">Reference proteome</keyword>
<dbReference type="EMBL" id="CM055754">
    <property type="protein sequence ID" value="KAJ7990760.1"/>
    <property type="molecule type" value="Genomic_DNA"/>
</dbReference>
<proteinExistence type="predicted"/>
<sequence>MTTKVKELGESLMQQQQGLKSCEGDSIKVFVRVRPLTKGSGLTTDGDQGQCLTVTATNTIRLNSKPEPRTFIYDHVADMETSQDSVFSSVAKNIVESCVNGYNGTIFAYGQTGSGKTFTMLGPSDSDNFTDDQRGVIPRSFEYLFYLINGEVERSGNSKSFLCKCSFIEIYNEQIFDLLDSASASLFLRENIKKGVFVEGAVEKFVTSAAEAYQVLSMGWRNRRVASTSMNRESSRSHAVFTMSLESKETAKELVNIRMSQLNLVDLAGSERQRDTHTEGTRLKEASSINLSLMCLGQVIMALVDVSNGKSRHISYRDSKLTFLLRDSLGGNAKTYIIANVHPGSRCFGETLSTLQFAQRAKLIKNKAMINEDTQGNVRQLQAEVKKLKELLAQTLSAPTRNGDVAPGGPQIPTEPTKCGVDASHKTKFLEAVRLWKNCEKDKQMLLQKVSQLEEAWTQKEKFIHSNRMILKFREEHISRLEKSLKDGQGLLTDPQSQMLVDKLKEEIKILRDQIEHHPKMTRYAAENYSLREENRQLRSLESVRRAEEVASQAAAELEKDFQRALETDRSDEDQPSYSTPVTAENISAISMERLKTQFLQKQTELTATIQSFEEYKQLTNKQMSELESEKRYLDKSNKHLESILEATKAHKKQEVSQLNKIHFETIKILTTPTKAYNLRTRLVPLSSPDYLNGKQREYEDMDDIQNEQPPPEMACMALNEELQLVQEQASLVQTRLDQEELKSRKLLQQIVMLEEQVAGMSEESSRKDQLVSTERSGWNREQLVLQETVSTLEQTLEAEKKAGEVLTSEVRDLRLVLQSSDRELAAVKVELSEVLRKQQEASHLSSSLISAQLQLQEVRREWEQLLEEQRSLQDAFDQLQAEAQFDADQTRQQLEEKQQIITAQQVQIKELTTALQSERDHTRNLTSQLKEDKESTLEELVQTMEQNVELRKQMSDLNTQNQQQASNMTSLEQSLTTAKETITCLEQKIEQDQGVVLDLINQTRDLRSELAQKIQGLSMLSEDVKDLTAKYSAACSEKAEINEDNLRMKTELQDLRETVERKVASNLIEVEVLQEEMIYATEEVVRLTKVLDEQACLLQTSQDQNAQMEVTVETLQQKLKQQQNAVERTVRGESSSHVSPEVRTQTPRTPMSFNNDLTKMRESQEWELESRRSSMMTMEVLLSELSSDRVAKNEEIQRLKDQVNEKEIMRMEIQGLLDQFYTKQNQLTQNGNTNGVALNETFQQNVLRELQEERTAKILTIQRLTESQERLHSQESVLAQSQTCVQELTNELRNRCLELRELHQKLPEQERMIQEVEVLRKQVDHLSEENGKLVGHRNHKQRIEYLVKLKKENTKLQEENEKLRSDMSLRTQFANIRITDEARKDNSEGSSSPSPEKAIQQQGSPKSEPFNGGQRNIIGRPVLPESGSPPTLTSYEYPSLPITKNRQELISLIENNSVVIIRGSTGSGKTTQLPQFILDYYNQKVSPCNIVVTQPRKIAASSIARWVARERKCTLGSLVGYQVSLEKMATEHTRLIYMTTGVLLQKLVAAKSLTEFSHIFIDEVHERTEELDFLLLVVRKLLRSNSRYVKIILMSATINCKEFSEYFGTPVRSQMNPAYVFDVKGAPYAIEEFYLDDLQSLSTCSMDTRHPEDNNIPTEMYNMAVSLIQSFDELEAKDQSSRRQEEGGLGLPDRGSVLVFLPGLAEILYMQEALSKLVRKRLQVYPLHSSVTLEEQNGVFLVPVPGYRKIILSTNIAESSVTVPDVKYVIDFCLVRQLVCDKETNYQSLHLTWASKTNCQQRKGRAGRVSKGYCYRLVTKEFWRNDIPDYMVPEMMRAPLAYIMLKVKLLDMGDPRSVLSTALSPPNLADIERTVLQLKEMGALSVGTDEHAQKRFDGDLTFLGRMLAHLPVALHLGKMIVLGHVFGCLQECLIIAASLSLKSFFAMPTLQQLAGYRSKLSFAHGVQSDQMAFVNAFTAWHTSRSKGELRHPKDELEWGKENCIQIKRIREVAELYEDLKKRVSQFNMHVIENPEPMDHSSRYQQLFIQQVVIAGAYYPNYFTQGEMDEELASKELSGHDLKTTVLVRNLPPYSFLYYKQLQSLFRQCGQVKSIAFDGSRGHVEFYRTVTRGSGVLPEVSLALLLAHQRHPLDLFVHSSDEVEARAGGRTICHMRYARVNVDFQNNSVYPVGVLSSTVDPDKLPSNRIFVVNITEVVEVGHFWGFQAGEASIKKQCNLTSEINSRELCPVPVSLYPNLMCLAPFSEGAEKGHYFYRAKVLHVRGSSVEVFFVDFGNTSLVSCNSLRELPADIMAHPFQAQEFQIAGMLPSAQSRITGDQWSSRARNRFITLVNGRSLLVSLFSILHGVMRVELLINTDTGTSSVADIMMQEGHAIKAEECFESKQCHGVLLSLYKDMEDGTFTPNATSSSWNTRKQEEKQLIDSLLQSFSKTSQSSLKTKVPVHGPSSPHKVNFRSLSKATYYRSVIIEKDSINSVALNESPQDSHQRMLVAGSVSVSANGASILLKETTLMPHIHGLPALITMLFTPVIELRTNKDRTCYTGALCGLGWNVFSQEAVLPEHDMELVFDVAFDVEDMTEINALRRAINRLVCEGPNGPLHLGPDRINNLQNDCRQRLISLFTKSPRRADIVPVFTEEPNKWNQVHPSQKIEVVQPEDRRNRAALFQLHPVTLLNM</sequence>
<dbReference type="Proteomes" id="UP001157502">
    <property type="component" value="Chromosome 27"/>
</dbReference>
<name>A0ACC2FHB9_DALPE</name>
<organism evidence="1 2">
    <name type="scientific">Dallia pectoralis</name>
    <name type="common">Alaska blackfish</name>
    <dbReference type="NCBI Taxonomy" id="75939"/>
    <lineage>
        <taxon>Eukaryota</taxon>
        <taxon>Metazoa</taxon>
        <taxon>Chordata</taxon>
        <taxon>Craniata</taxon>
        <taxon>Vertebrata</taxon>
        <taxon>Euteleostomi</taxon>
        <taxon>Actinopterygii</taxon>
        <taxon>Neopterygii</taxon>
        <taxon>Teleostei</taxon>
        <taxon>Protacanthopterygii</taxon>
        <taxon>Esociformes</taxon>
        <taxon>Umbridae</taxon>
        <taxon>Dallia</taxon>
    </lineage>
</organism>